<proteinExistence type="predicted"/>
<organism evidence="2 3">
    <name type="scientific">Rothia dentocariosa</name>
    <dbReference type="NCBI Taxonomy" id="2047"/>
    <lineage>
        <taxon>Bacteria</taxon>
        <taxon>Bacillati</taxon>
        <taxon>Actinomycetota</taxon>
        <taxon>Actinomycetes</taxon>
        <taxon>Micrococcales</taxon>
        <taxon>Micrococcaceae</taxon>
        <taxon>Rothia</taxon>
    </lineage>
</organism>
<evidence type="ECO:0000256" key="1">
    <source>
        <dbReference type="SAM" id="MobiDB-lite"/>
    </source>
</evidence>
<evidence type="ECO:0000313" key="2">
    <source>
        <dbReference type="EMBL" id="VEJ29001.1"/>
    </source>
</evidence>
<dbReference type="Proteomes" id="UP000270988">
    <property type="component" value="Chromosome"/>
</dbReference>
<sequence>MGNNWLADAWGDNPLSDPAISDAEKTSDAAEGKATGFSDWHPAAHGYVEDKPDPDSAPYRSSSSRSFPRTRGEGRQLNMMQSPVHKTLRQNPQQGVHRAPVKSVETRTGKKDSGAPRTPKNRPLPRLLGLIVRRKNIQKKYERRNGHQVHYFVRGVPSTNL</sequence>
<feature type="compositionally biased region" description="Basic and acidic residues" evidence="1">
    <location>
        <begin position="22"/>
        <end position="31"/>
    </location>
</feature>
<evidence type="ECO:0000313" key="3">
    <source>
        <dbReference type="Proteomes" id="UP000270988"/>
    </source>
</evidence>
<dbReference type="EMBL" id="LR134521">
    <property type="protein sequence ID" value="VEJ29001.1"/>
    <property type="molecule type" value="Genomic_DNA"/>
</dbReference>
<dbReference type="AlphaFoldDB" id="A0A448USV4"/>
<feature type="compositionally biased region" description="Basic and acidic residues" evidence="1">
    <location>
        <begin position="104"/>
        <end position="114"/>
    </location>
</feature>
<feature type="region of interest" description="Disordered" evidence="1">
    <location>
        <begin position="1"/>
        <end position="124"/>
    </location>
</feature>
<reference evidence="2 3" key="1">
    <citation type="submission" date="2018-12" db="EMBL/GenBank/DDBJ databases">
        <authorList>
            <consortium name="Pathogen Informatics"/>
        </authorList>
    </citation>
    <scope>NUCLEOTIDE SEQUENCE [LARGE SCALE GENOMIC DNA]</scope>
    <source>
        <strain evidence="2 3">NCTC10918</strain>
    </source>
</reference>
<feature type="compositionally biased region" description="Low complexity" evidence="1">
    <location>
        <begin position="56"/>
        <end position="69"/>
    </location>
</feature>
<protein>
    <submittedName>
        <fullName evidence="2">Uncharacterized protein</fullName>
    </submittedName>
</protein>
<gene>
    <name evidence="2" type="ORF">NCTC10918_00242</name>
</gene>
<name>A0A448USV4_9MICC</name>
<accession>A0A448USV4</accession>